<dbReference type="Gene3D" id="3.40.50.300">
    <property type="entry name" value="P-loop containing nucleotide triphosphate hydrolases"/>
    <property type="match status" value="1"/>
</dbReference>
<dbReference type="Proteomes" id="UP000480684">
    <property type="component" value="Unassembled WGS sequence"/>
</dbReference>
<feature type="domain" description="AAA+ ATPase" evidence="2">
    <location>
        <begin position="105"/>
        <end position="301"/>
    </location>
</feature>
<dbReference type="InterPro" id="IPR003593">
    <property type="entry name" value="AAA+_ATPase"/>
</dbReference>
<evidence type="ECO:0000313" key="4">
    <source>
        <dbReference type="Proteomes" id="UP000480684"/>
    </source>
</evidence>
<proteinExistence type="predicted"/>
<dbReference type="SUPFAM" id="SSF52540">
    <property type="entry name" value="P-loop containing nucleoside triphosphate hydrolases"/>
    <property type="match status" value="1"/>
</dbReference>
<keyword evidence="4" id="KW-1185">Reference proteome</keyword>
<dbReference type="AlphaFoldDB" id="A0A7C9UT59"/>
<comment type="caution">
    <text evidence="3">The sequence shown here is derived from an EMBL/GenBank/DDBJ whole genome shotgun (WGS) entry which is preliminary data.</text>
</comment>
<evidence type="ECO:0000259" key="2">
    <source>
        <dbReference type="SMART" id="SM00382"/>
    </source>
</evidence>
<sequence length="448" mass="50211">MSDTDYANSPDWITVRQQQAENQPSELAKLDLEYRRAVAVRDIQLEGTKQEELRLKQEEVRTEREKLKRGVVSNAPTGPRQLVGRPLGNVQPRSIDWLWTGWIPKGYITLLAGETGAGKSTVLADIMARMTTGAAWPGEPTDLRRQPERVLWLGSEDSVEEMLVPRLMASGANLENVVEIQGVIQQGQRNTFSMQDDLEAVSGWLAYARDSDARPFAMLVIDPVTSYLPGQKLRKVDLNDAGQLRTVLEPWLVLAQEHRIAIVCVTHFAKDTSRAMLHRVLGSAAFAQTCRSLLAVVERPTAEGAEPEPHAKAMIQVKVNLPEHPGGAWKFSTVKVEVTTDTATGKPIYATRPEWEELDAALTPQSAVGKARGPVSKYEMPFGMWVKAYFAHHPAEEWLRVDMVKSAALAERVVSESWWEKHSHSFLDKRNDQGFWFCRPKASPFEAR</sequence>
<reference evidence="3 4" key="1">
    <citation type="submission" date="2020-02" db="EMBL/GenBank/DDBJ databases">
        <authorList>
            <person name="Dziuba M."/>
            <person name="Kuznetsov B."/>
            <person name="Mardanov A."/>
            <person name="Ravin N."/>
            <person name="Grouzdev D."/>
        </authorList>
    </citation>
    <scope>NUCLEOTIDE SEQUENCE [LARGE SCALE GENOMIC DNA]</scope>
    <source>
        <strain evidence="3 4">SpK</strain>
    </source>
</reference>
<dbReference type="Pfam" id="PF13481">
    <property type="entry name" value="AAA_25"/>
    <property type="match status" value="1"/>
</dbReference>
<protein>
    <submittedName>
        <fullName evidence="3">AAA family ATPase</fullName>
    </submittedName>
</protein>
<accession>A0A7C9UT59</accession>
<gene>
    <name evidence="3" type="ORF">G4223_06955</name>
</gene>
<name>A0A7C9UT59_9PROT</name>
<dbReference type="InterPro" id="IPR027417">
    <property type="entry name" value="P-loop_NTPase"/>
</dbReference>
<evidence type="ECO:0000256" key="1">
    <source>
        <dbReference type="SAM" id="MobiDB-lite"/>
    </source>
</evidence>
<dbReference type="EMBL" id="JAAIYP010000034">
    <property type="protein sequence ID" value="NFV79847.1"/>
    <property type="molecule type" value="Genomic_DNA"/>
</dbReference>
<evidence type="ECO:0000313" key="3">
    <source>
        <dbReference type="EMBL" id="NFV79847.1"/>
    </source>
</evidence>
<feature type="region of interest" description="Disordered" evidence="1">
    <location>
        <begin position="1"/>
        <end position="22"/>
    </location>
</feature>
<organism evidence="3 4">
    <name type="scientific">Magnetospirillum aberrantis SpK</name>
    <dbReference type="NCBI Taxonomy" id="908842"/>
    <lineage>
        <taxon>Bacteria</taxon>
        <taxon>Pseudomonadati</taxon>
        <taxon>Pseudomonadota</taxon>
        <taxon>Alphaproteobacteria</taxon>
        <taxon>Rhodospirillales</taxon>
        <taxon>Rhodospirillaceae</taxon>
        <taxon>Magnetospirillum</taxon>
    </lineage>
</organism>
<dbReference type="RefSeq" id="WP_163676982.1">
    <property type="nucleotide sequence ID" value="NZ_JAAIYP010000034.1"/>
</dbReference>
<dbReference type="SMART" id="SM00382">
    <property type="entry name" value="AAA"/>
    <property type="match status" value="1"/>
</dbReference>